<gene>
    <name evidence="3" type="ORF">Rhe02_42870</name>
</gene>
<dbReference type="InterPro" id="IPR042099">
    <property type="entry name" value="ANL_N_sf"/>
</dbReference>
<dbReference type="GO" id="GO:0016878">
    <property type="term" value="F:acid-thiol ligase activity"/>
    <property type="evidence" value="ECO:0007669"/>
    <property type="project" value="UniProtKB-ARBA"/>
</dbReference>
<reference evidence="3" key="1">
    <citation type="submission" date="2021-01" db="EMBL/GenBank/DDBJ databases">
        <title>Whole genome shotgun sequence of Rhizocola hellebori NBRC 109834.</title>
        <authorList>
            <person name="Komaki H."/>
            <person name="Tamura T."/>
        </authorList>
    </citation>
    <scope>NUCLEOTIDE SEQUENCE</scope>
    <source>
        <strain evidence="3">NBRC 109834</strain>
    </source>
</reference>
<evidence type="ECO:0000313" key="3">
    <source>
        <dbReference type="EMBL" id="GIH06220.1"/>
    </source>
</evidence>
<dbReference type="Proteomes" id="UP000612899">
    <property type="component" value="Unassembled WGS sequence"/>
</dbReference>
<dbReference type="SUPFAM" id="SSF56801">
    <property type="entry name" value="Acetyl-CoA synthetase-like"/>
    <property type="match status" value="1"/>
</dbReference>
<dbReference type="AlphaFoldDB" id="A0A8J3VH77"/>
<dbReference type="PANTHER" id="PTHR43767:SF1">
    <property type="entry name" value="NONRIBOSOMAL PEPTIDE SYNTHASE PES1 (EUROFUNG)-RELATED"/>
    <property type="match status" value="1"/>
</dbReference>
<dbReference type="EMBL" id="BONY01000025">
    <property type="protein sequence ID" value="GIH06220.1"/>
    <property type="molecule type" value="Genomic_DNA"/>
</dbReference>
<protein>
    <submittedName>
        <fullName evidence="3">Acyl-CoA synthetase</fullName>
    </submittedName>
</protein>
<name>A0A8J3VH77_9ACTN</name>
<dbReference type="NCBIfam" id="NF005863">
    <property type="entry name" value="PRK07798.1"/>
    <property type="match status" value="1"/>
</dbReference>
<dbReference type="InterPro" id="IPR045851">
    <property type="entry name" value="AMP-bd_C_sf"/>
</dbReference>
<evidence type="ECO:0000313" key="4">
    <source>
        <dbReference type="Proteomes" id="UP000612899"/>
    </source>
</evidence>
<dbReference type="Gene3D" id="3.30.300.30">
    <property type="match status" value="1"/>
</dbReference>
<evidence type="ECO:0000259" key="2">
    <source>
        <dbReference type="Pfam" id="PF13193"/>
    </source>
</evidence>
<accession>A0A8J3VH77</accession>
<keyword evidence="4" id="KW-1185">Reference proteome</keyword>
<organism evidence="3 4">
    <name type="scientific">Rhizocola hellebori</name>
    <dbReference type="NCBI Taxonomy" id="1392758"/>
    <lineage>
        <taxon>Bacteria</taxon>
        <taxon>Bacillati</taxon>
        <taxon>Actinomycetota</taxon>
        <taxon>Actinomycetes</taxon>
        <taxon>Micromonosporales</taxon>
        <taxon>Micromonosporaceae</taxon>
        <taxon>Rhizocola</taxon>
    </lineage>
</organism>
<comment type="caution">
    <text evidence="3">The sequence shown here is derived from an EMBL/GenBank/DDBJ whole genome shotgun (WGS) entry which is preliminary data.</text>
</comment>
<dbReference type="InterPro" id="IPR050237">
    <property type="entry name" value="ATP-dep_AMP-bd_enzyme"/>
</dbReference>
<dbReference type="Gene3D" id="3.40.50.12780">
    <property type="entry name" value="N-terminal domain of ligase-like"/>
    <property type="match status" value="1"/>
</dbReference>
<dbReference type="PROSITE" id="PS00455">
    <property type="entry name" value="AMP_BINDING"/>
    <property type="match status" value="1"/>
</dbReference>
<feature type="domain" description="AMP-dependent synthetase/ligase" evidence="1">
    <location>
        <begin position="42"/>
        <end position="406"/>
    </location>
</feature>
<sequence>MPAPLNQRIRHLGSLSDKSGLATDDNTFYFFKMALNIADLYEHAADLFPDRVAIACGEREVTFAQLDERANRLAHHLAERGVGPGMHIGVYARNSIEAVETLLAAYKLRAVAINVNYRYVENELRYVFTDADLVALVHDAEYSPQVAAVLPHVPELLAVVVIGGDYEDALAAASPERDFGPRSADDLYILYTGGTTGNPKGVMWRHEDVWRVLGGGIDFMSGEALADEWEQSKRGVETGGMVRMCVAPLIHGNAQWGALMALFAGDTVVLVPQFDPHEIWRAVQRRKVNVIVLIGDAMARPIIEAFVEGGYDGSSLWAVSSSAALFSPTVKEQFIEHLPSIMLTESIGSSETGFAGIGFVTAETKNDGPRVHPGPNTIVVDDSGRPAGVGVIGRLARGGNVPIGYYKDPEKSATMLIEIDGVRYSMPGDFARLEEDGRLTLLGRGNTCVNTGGEKVYPEEVEGALKSHPAVFDALVIGVPDDRLGQRVAALIQPRPDQSLDLAELEIHVRQQVAGYKVPRTIWLVEQIGRTASGKPDYAWARKYADETAAA</sequence>
<dbReference type="InterPro" id="IPR025110">
    <property type="entry name" value="AMP-bd_C"/>
</dbReference>
<dbReference type="PANTHER" id="PTHR43767">
    <property type="entry name" value="LONG-CHAIN-FATTY-ACID--COA LIGASE"/>
    <property type="match status" value="1"/>
</dbReference>
<proteinExistence type="predicted"/>
<dbReference type="Pfam" id="PF00501">
    <property type="entry name" value="AMP-binding"/>
    <property type="match status" value="1"/>
</dbReference>
<dbReference type="InterPro" id="IPR000873">
    <property type="entry name" value="AMP-dep_synth/lig_dom"/>
</dbReference>
<feature type="domain" description="AMP-binding enzyme C-terminal" evidence="2">
    <location>
        <begin position="460"/>
        <end position="535"/>
    </location>
</feature>
<evidence type="ECO:0000259" key="1">
    <source>
        <dbReference type="Pfam" id="PF00501"/>
    </source>
</evidence>
<dbReference type="InterPro" id="IPR020845">
    <property type="entry name" value="AMP-binding_CS"/>
</dbReference>
<dbReference type="Pfam" id="PF13193">
    <property type="entry name" value="AMP-binding_C"/>
    <property type="match status" value="1"/>
</dbReference>